<keyword evidence="2" id="KW-0964">Secreted</keyword>
<dbReference type="Gene3D" id="2.20.100.10">
    <property type="entry name" value="Thrombospondin type-1 (TSP1) repeat"/>
    <property type="match status" value="7"/>
</dbReference>
<keyword evidence="5" id="KW-0378">Hydrolase</keyword>
<keyword evidence="15" id="KW-1185">Reference proteome</keyword>
<protein>
    <submittedName>
        <fullName evidence="14">Uncharacterized protein</fullName>
    </submittedName>
</protein>
<comment type="caution">
    <text evidence="10">Lacks conserved residue(s) required for the propagation of feature annotation.</text>
</comment>
<dbReference type="GO" id="GO:0016020">
    <property type="term" value="C:membrane"/>
    <property type="evidence" value="ECO:0007669"/>
    <property type="project" value="InterPro"/>
</dbReference>
<dbReference type="RefSeq" id="XP_066928611.1">
    <property type="nucleotide sequence ID" value="XM_067072510.1"/>
</dbReference>
<dbReference type="Pfam" id="PF19030">
    <property type="entry name" value="TSP1_ADAMTS"/>
    <property type="match status" value="6"/>
</dbReference>
<dbReference type="GO" id="GO:0005576">
    <property type="term" value="C:extracellular region"/>
    <property type="evidence" value="ECO:0007669"/>
    <property type="project" value="UniProtKB-SubCell"/>
</dbReference>
<dbReference type="SUPFAM" id="SSF55486">
    <property type="entry name" value="Metalloproteases ('zincins'), catalytic domain"/>
    <property type="match status" value="1"/>
</dbReference>
<feature type="domain" description="Peptidase M12B" evidence="13">
    <location>
        <begin position="342"/>
        <end position="529"/>
    </location>
</feature>
<feature type="binding site" evidence="10">
    <location>
        <position position="491"/>
    </location>
    <ligand>
        <name>Zn(2+)</name>
        <dbReference type="ChEBI" id="CHEBI:29105"/>
        <note>catalytic</note>
    </ligand>
</feature>
<proteinExistence type="predicted"/>
<evidence type="ECO:0000313" key="14">
    <source>
        <dbReference type="EnsemblMetazoa" id="CLYHEMP015844.1"/>
    </source>
</evidence>
<dbReference type="PROSITE" id="PS50060">
    <property type="entry name" value="MAM_2"/>
    <property type="match status" value="2"/>
</dbReference>
<dbReference type="GO" id="GO:0031012">
    <property type="term" value="C:extracellular matrix"/>
    <property type="evidence" value="ECO:0007669"/>
    <property type="project" value="TreeGrafter"/>
</dbReference>
<dbReference type="Gene3D" id="2.60.40.780">
    <property type="entry name" value="von Hippel-Lindau disease tumour suppressor, beta domain"/>
    <property type="match status" value="1"/>
</dbReference>
<dbReference type="InterPro" id="IPR037140">
    <property type="entry name" value="VHL_beta_dom_sf"/>
</dbReference>
<dbReference type="InterPro" id="IPR010294">
    <property type="entry name" value="ADAMTS_spacer1"/>
</dbReference>
<dbReference type="Pfam" id="PF01421">
    <property type="entry name" value="Reprolysin"/>
    <property type="match status" value="1"/>
</dbReference>
<dbReference type="InterPro" id="IPR000884">
    <property type="entry name" value="TSP1_rpt"/>
</dbReference>
<evidence type="ECO:0000256" key="4">
    <source>
        <dbReference type="ARBA" id="ARBA00022723"/>
    </source>
</evidence>
<evidence type="ECO:0000256" key="10">
    <source>
        <dbReference type="PROSITE-ProRule" id="PRU00276"/>
    </source>
</evidence>
<evidence type="ECO:0000259" key="12">
    <source>
        <dbReference type="PROSITE" id="PS50060"/>
    </source>
</evidence>
<dbReference type="GO" id="GO:0030198">
    <property type="term" value="P:extracellular matrix organization"/>
    <property type="evidence" value="ECO:0007669"/>
    <property type="project" value="TreeGrafter"/>
</dbReference>
<dbReference type="Proteomes" id="UP000594262">
    <property type="component" value="Unplaced"/>
</dbReference>
<organism evidence="14 15">
    <name type="scientific">Clytia hemisphaerica</name>
    <dbReference type="NCBI Taxonomy" id="252671"/>
    <lineage>
        <taxon>Eukaryota</taxon>
        <taxon>Metazoa</taxon>
        <taxon>Cnidaria</taxon>
        <taxon>Hydrozoa</taxon>
        <taxon>Hydroidolina</taxon>
        <taxon>Leptothecata</taxon>
        <taxon>Obeliida</taxon>
        <taxon>Clytiidae</taxon>
        <taxon>Clytia</taxon>
    </lineage>
</organism>
<comment type="subcellular location">
    <subcellularLocation>
        <location evidence="1">Secreted</location>
    </subcellularLocation>
</comment>
<dbReference type="InterPro" id="IPR050439">
    <property type="entry name" value="ADAMTS_ADAMTS-like"/>
</dbReference>
<feature type="region of interest" description="Disordered" evidence="11">
    <location>
        <begin position="757"/>
        <end position="779"/>
    </location>
</feature>
<keyword evidence="9" id="KW-0325">Glycoprotein</keyword>
<evidence type="ECO:0000256" key="5">
    <source>
        <dbReference type="ARBA" id="ARBA00022801"/>
    </source>
</evidence>
<evidence type="ECO:0000256" key="6">
    <source>
        <dbReference type="ARBA" id="ARBA00022833"/>
    </source>
</evidence>
<dbReference type="SUPFAM" id="SSF49468">
    <property type="entry name" value="VHL"/>
    <property type="match status" value="1"/>
</dbReference>
<dbReference type="Pfam" id="PF05986">
    <property type="entry name" value="ADAMTS_spacer1"/>
    <property type="match status" value="1"/>
</dbReference>
<dbReference type="PROSITE" id="PS50092">
    <property type="entry name" value="TSP1"/>
    <property type="match status" value="6"/>
</dbReference>
<dbReference type="InterPro" id="IPR024079">
    <property type="entry name" value="MetalloPept_cat_dom_sf"/>
</dbReference>
<dbReference type="Pfam" id="PF00090">
    <property type="entry name" value="TSP_1"/>
    <property type="match status" value="1"/>
</dbReference>
<reference evidence="14" key="1">
    <citation type="submission" date="2021-01" db="UniProtKB">
        <authorList>
            <consortium name="EnsemblMetazoa"/>
        </authorList>
    </citation>
    <scope>IDENTIFICATION</scope>
</reference>
<dbReference type="SMART" id="SM00209">
    <property type="entry name" value="TSP1"/>
    <property type="match status" value="7"/>
</dbReference>
<dbReference type="Gene3D" id="2.60.120.200">
    <property type="match status" value="2"/>
</dbReference>
<feature type="compositionally biased region" description="Polar residues" evidence="11">
    <location>
        <begin position="757"/>
        <end position="778"/>
    </location>
</feature>
<evidence type="ECO:0000256" key="11">
    <source>
        <dbReference type="SAM" id="MobiDB-lite"/>
    </source>
</evidence>
<evidence type="ECO:0000256" key="9">
    <source>
        <dbReference type="ARBA" id="ARBA00023180"/>
    </source>
</evidence>
<dbReference type="InterPro" id="IPR036208">
    <property type="entry name" value="VHL_sf"/>
</dbReference>
<keyword evidence="4 10" id="KW-0479">Metal-binding</keyword>
<dbReference type="Gene3D" id="3.40.1620.60">
    <property type="match status" value="1"/>
</dbReference>
<keyword evidence="8" id="KW-1015">Disulfide bond</keyword>
<dbReference type="SUPFAM" id="SSF82895">
    <property type="entry name" value="TSP-1 type 1 repeat"/>
    <property type="match status" value="7"/>
</dbReference>
<dbReference type="PANTHER" id="PTHR13723">
    <property type="entry name" value="ADAMTS A DISINTEGRIN AND METALLOPROTEASE WITH THROMBOSPONDIN MOTIFS PROTEASE"/>
    <property type="match status" value="1"/>
</dbReference>
<evidence type="ECO:0000313" key="15">
    <source>
        <dbReference type="Proteomes" id="UP000594262"/>
    </source>
</evidence>
<feature type="domain" description="MAM" evidence="12">
    <location>
        <begin position="733"/>
        <end position="897"/>
    </location>
</feature>
<dbReference type="FunFam" id="2.20.100.10:FF:000001">
    <property type="entry name" value="semaphorin-5A isoform X1"/>
    <property type="match status" value="1"/>
</dbReference>
<dbReference type="GO" id="GO:0006508">
    <property type="term" value="P:proteolysis"/>
    <property type="evidence" value="ECO:0007669"/>
    <property type="project" value="UniProtKB-KW"/>
</dbReference>
<feature type="active site" evidence="10">
    <location>
        <position position="482"/>
    </location>
</feature>
<feature type="domain" description="MAM" evidence="12">
    <location>
        <begin position="1442"/>
        <end position="1602"/>
    </location>
</feature>
<dbReference type="OrthoDB" id="5855429at2759"/>
<dbReference type="GO" id="GO:0004222">
    <property type="term" value="F:metalloendopeptidase activity"/>
    <property type="evidence" value="ECO:0007669"/>
    <property type="project" value="InterPro"/>
</dbReference>
<dbReference type="Gene3D" id="3.40.390.10">
    <property type="entry name" value="Collagenase (Catalytic Domain)"/>
    <property type="match status" value="1"/>
</dbReference>
<dbReference type="Pfam" id="PF17771">
    <property type="entry name" value="ADAMTS_CR_2"/>
    <property type="match status" value="1"/>
</dbReference>
<dbReference type="CDD" id="cd06263">
    <property type="entry name" value="MAM"/>
    <property type="match status" value="2"/>
</dbReference>
<evidence type="ECO:0000256" key="7">
    <source>
        <dbReference type="ARBA" id="ARBA00023049"/>
    </source>
</evidence>
<dbReference type="GO" id="GO:0046872">
    <property type="term" value="F:metal ion binding"/>
    <property type="evidence" value="ECO:0007669"/>
    <property type="project" value="UniProtKB-KW"/>
</dbReference>
<keyword evidence="6 10" id="KW-0862">Zinc</keyword>
<dbReference type="PROSITE" id="PS50215">
    <property type="entry name" value="ADAM_MEPRO"/>
    <property type="match status" value="1"/>
</dbReference>
<keyword evidence="7" id="KW-0482">Metalloprotease</keyword>
<dbReference type="PANTHER" id="PTHR13723:SF281">
    <property type="entry name" value="PAPILIN"/>
    <property type="match status" value="1"/>
</dbReference>
<evidence type="ECO:0000256" key="1">
    <source>
        <dbReference type="ARBA" id="ARBA00004613"/>
    </source>
</evidence>
<dbReference type="SMART" id="SM00137">
    <property type="entry name" value="MAM"/>
    <property type="match status" value="2"/>
</dbReference>
<evidence type="ECO:0000256" key="8">
    <source>
        <dbReference type="ARBA" id="ARBA00023157"/>
    </source>
</evidence>
<dbReference type="InterPro" id="IPR036383">
    <property type="entry name" value="TSP1_rpt_sf"/>
</dbReference>
<dbReference type="GeneID" id="136816078"/>
<sequence length="1659" mass="189586">MTTLMMNISIELKKYFLFFWWSTLCCCWLPFLSCIQALSQEGMTIEQDSYGVDLNTLKHYEIVYPIELESTQAYTKHYQISAFGQSYDIFIKQNDILDRREVNGTTQDNLNNNIYVEYIDRNNSYQGKYWKPNNCFYNGPSVNDESLYLVLDYCDGLEGMIEDQNTTLFIEPIKTQNDTTTTSSTTTTSNPYRKHLVYRSSDVKHKSKLIVDRTEKEPAIDFRLHALSSRRRQRRSGYQSFLYVINRSNRKVQIYYYDLKDRLIPFILLLPNEGRGINTFEATKWVVKDDRSDQIFHLNGRSDYTSTVNSQDKRYELVITVPPGTVFNDATSETNEVGGADYYIEVMILADKSMVDYHGKTNIEKYLNTMNQIVAGIFKHKSLGSRIHYKVTKIVLLENNDIGFSVYKGNPSRTLRSACEYTTSLKHSDEKHPDHFDVAIAITRKQFGPSGYAQMYSMCSNRRSCAIVNDEGLTSSFIVAHEVAHLLGLDHDGEGDSSRCKDDQSRGSVMAPVIVSSYSRYHWSSCSREVLKVNIGYFSCLENNPNKQKEQVSNKLPGSSYTIDEQCRMSHQGSSKCTTFDFNPCHRLWCSSTERKCISRGPALSGTVCGKNKFCFKGECVEEEDNQTTKLTTKRIVHGQWGRWTSWSSCSQSCGVGLRFRSRDCDSPRPGPRGRDCSGQRKEMDICSTQPCRLMKSYQTILDEQCSSIRDERWIRYKDQDFETRLKAPRNNLNCTFEDGMCNWQKEAIRSDLEWNLQSGPTNSRQTGPSSDHTTGTKSGKYIYMEASSTYLSRKHEGDVARLVSRVVQVPRVCFTFYYHMYGRDMGSLRVNVRFKNGTEVNRWNITGNQGDRWQSARISVENPEDFQFIIEAVRGGHWSGDIAVDDFSIAVGSCPEVRDPNPCKVSCRSRSALSFTLNLNVHDGVNCNPDPRSNDICLKGICVPFGCDNQFGSTSKLDNCGVCGGNGSSCSLRKGTKRVQLKQSYEVLFKLKKGSTFVEFVEKSDQFLYYGIRKKSNNAIHLSTSQEDYFIIGDVTFHFYKVNGRQRISSKGPTKEDLEIMVFSYQRSRVKPVVIDYDYYEPKGFTYEYRVTSWEPCSMSCGIGKQKSLSRCVRTDDNRKVSDAFCEGVKKPTVNYRTCKMKPCPERYIWMPRQWRECDKSCGGGRQYRKIDCVRVQDSALVSHRYCKSGDKPEESKICNTNKCYRWKAREWSSCSVSCGKGVRIRLTTCMDGDLAVEPEKCREEDRPRDHEVCQLQECEKFRWRVMYESACSKSCGGGNKAIIVNCVKVRKPNVPVDNEFCTGPEPARLKRCNTQACPEYVWKFGEEGPCSATCGSGTRERSVICVDQATDVETNEKNCKEKKPDIVVPCNERLCMRYKVAYSAWQDCDVMCGLGVQKRNPYCITEDYKRVVDHSLCGKQAKVKEERVCQKSSCAKPADLQCSFSKKSTCKWENGQTDDFDWSIGKNTPSLNTGPNSDHTTTNGYFAFIEASRPRRSGDRATLVSPIVRAKNGCLTFWYHMRGSTVGHLRLYLSTSVASNVLFEQKGEKGRKWLLATIDVSPSSGTLSGYKFIFEGKVGRAAYGDIAIDDINFYDQSCKDLKVFHNPILENCRERSPLCKKKDIVERYCRESQQFQLLCCKTCVKFMKKNSYTLTHS</sequence>
<dbReference type="Pfam" id="PF00629">
    <property type="entry name" value="MAM"/>
    <property type="match status" value="2"/>
</dbReference>
<evidence type="ECO:0000259" key="13">
    <source>
        <dbReference type="PROSITE" id="PS50215"/>
    </source>
</evidence>
<accession>A0A7M5X0I1</accession>
<feature type="binding site" evidence="10">
    <location>
        <position position="481"/>
    </location>
    <ligand>
        <name>Zn(2+)</name>
        <dbReference type="ChEBI" id="CHEBI:29105"/>
        <note>catalytic</note>
    </ligand>
</feature>
<dbReference type="InterPro" id="IPR013320">
    <property type="entry name" value="ConA-like_dom_sf"/>
</dbReference>
<dbReference type="InterPro" id="IPR000998">
    <property type="entry name" value="MAM_dom"/>
</dbReference>
<evidence type="ECO:0000256" key="3">
    <source>
        <dbReference type="ARBA" id="ARBA00022670"/>
    </source>
</evidence>
<dbReference type="InterPro" id="IPR041645">
    <property type="entry name" value="ADAMTS_CR_2"/>
</dbReference>
<dbReference type="Gene3D" id="2.60.120.830">
    <property type="match status" value="1"/>
</dbReference>
<dbReference type="SUPFAM" id="SSF49899">
    <property type="entry name" value="Concanavalin A-like lectins/glucanases"/>
    <property type="match status" value="2"/>
</dbReference>
<dbReference type="InterPro" id="IPR001590">
    <property type="entry name" value="Peptidase_M12B"/>
</dbReference>
<evidence type="ECO:0000256" key="2">
    <source>
        <dbReference type="ARBA" id="ARBA00022525"/>
    </source>
</evidence>
<dbReference type="EnsemblMetazoa" id="CLYHEMT015844.1">
    <property type="protein sequence ID" value="CLYHEMP015844.1"/>
    <property type="gene ID" value="CLYHEMG015844"/>
</dbReference>
<keyword evidence="3" id="KW-0645">Protease</keyword>
<feature type="binding site" evidence="10">
    <location>
        <position position="485"/>
    </location>
    <ligand>
        <name>Zn(2+)</name>
        <dbReference type="ChEBI" id="CHEBI:29105"/>
        <note>catalytic</note>
    </ligand>
</feature>
<name>A0A7M5X0I1_9CNID</name>